<dbReference type="AlphaFoldDB" id="T4VIM0"/>
<proteinExistence type="predicted"/>
<dbReference type="EMBL" id="AVNC01000016">
    <property type="protein sequence ID" value="EQK41343.1"/>
    <property type="molecule type" value="Genomic_DNA"/>
</dbReference>
<comment type="caution">
    <text evidence="1">The sequence shown here is derived from an EMBL/GenBank/DDBJ whole genome shotgun (WGS) entry which is preliminary data.</text>
</comment>
<organism evidence="1 2">
    <name type="scientific">Paraclostridium bifermentans ATCC 638 = DSM 14991</name>
    <dbReference type="NCBI Taxonomy" id="1233171"/>
    <lineage>
        <taxon>Bacteria</taxon>
        <taxon>Bacillati</taxon>
        <taxon>Bacillota</taxon>
        <taxon>Clostridia</taxon>
        <taxon>Peptostreptococcales</taxon>
        <taxon>Peptostreptococcaceae</taxon>
        <taxon>Paraclostridium</taxon>
    </lineage>
</organism>
<name>T4VIM0_PARBF</name>
<reference evidence="1 2" key="1">
    <citation type="submission" date="2013-06" db="EMBL/GenBank/DDBJ databases">
        <authorList>
            <person name="Walk S."/>
            <person name="Aronoff D."/>
            <person name="Young V.Y."/>
            <person name="Marsh J."/>
            <person name="Harrison L."/>
            <person name="Daugherty S.C."/>
            <person name="Shefchek K.A."/>
            <person name="Hine E.E."/>
            <person name="Tallon L.J."/>
            <person name="Sadzewicz L.K."/>
            <person name="Rasko D.A."/>
        </authorList>
    </citation>
    <scope>NUCLEOTIDE SEQUENCE [LARGE SCALE GENOMIC DNA]</scope>
    <source>
        <strain evidence="1 2">ATCC 638</strain>
    </source>
</reference>
<sequence length="43" mass="5174">MKVLFYKAEKMLRNVAKIYIGSLYDGKIRIKVKSYVKNMDYRV</sequence>
<accession>T4VIM0</accession>
<gene>
    <name evidence="1" type="ORF">C672_3084</name>
</gene>
<evidence type="ECO:0000313" key="2">
    <source>
        <dbReference type="Proteomes" id="UP000015688"/>
    </source>
</evidence>
<evidence type="ECO:0000313" key="1">
    <source>
        <dbReference type="EMBL" id="EQK41343.1"/>
    </source>
</evidence>
<dbReference type="Proteomes" id="UP000015688">
    <property type="component" value="Unassembled WGS sequence"/>
</dbReference>
<protein>
    <submittedName>
        <fullName evidence="1">Uncharacterized protein</fullName>
    </submittedName>
</protein>